<name>A0A5C5YPK7_9BACT</name>
<accession>A0A5C5YPK7</accession>
<proteinExistence type="predicted"/>
<comment type="caution">
    <text evidence="1">The sequence shown here is derived from an EMBL/GenBank/DDBJ whole genome shotgun (WGS) entry which is preliminary data.</text>
</comment>
<dbReference type="EMBL" id="SJPJ01000002">
    <property type="protein sequence ID" value="TWT76708.1"/>
    <property type="molecule type" value="Genomic_DNA"/>
</dbReference>
<evidence type="ECO:0000313" key="1">
    <source>
        <dbReference type="EMBL" id="TWT76708.1"/>
    </source>
</evidence>
<reference evidence="1 2" key="1">
    <citation type="submission" date="2019-02" db="EMBL/GenBank/DDBJ databases">
        <title>Deep-cultivation of Planctomycetes and their phenomic and genomic characterization uncovers novel biology.</title>
        <authorList>
            <person name="Wiegand S."/>
            <person name="Jogler M."/>
            <person name="Boedeker C."/>
            <person name="Pinto D."/>
            <person name="Vollmers J."/>
            <person name="Rivas-Marin E."/>
            <person name="Kohn T."/>
            <person name="Peeters S.H."/>
            <person name="Heuer A."/>
            <person name="Rast P."/>
            <person name="Oberbeckmann S."/>
            <person name="Bunk B."/>
            <person name="Jeske O."/>
            <person name="Meyerdierks A."/>
            <person name="Storesund J.E."/>
            <person name="Kallscheuer N."/>
            <person name="Luecker S."/>
            <person name="Lage O.M."/>
            <person name="Pohl T."/>
            <person name="Merkel B.J."/>
            <person name="Hornburger P."/>
            <person name="Mueller R.-W."/>
            <person name="Bruemmer F."/>
            <person name="Labrenz M."/>
            <person name="Spormann A.M."/>
            <person name="Op Den Camp H."/>
            <person name="Overmann J."/>
            <person name="Amann R."/>
            <person name="Jetten M.S.M."/>
            <person name="Mascher T."/>
            <person name="Medema M.H."/>
            <person name="Devos D.P."/>
            <person name="Kaster A.-K."/>
            <person name="Ovreas L."/>
            <person name="Rohde M."/>
            <person name="Galperin M.Y."/>
            <person name="Jogler C."/>
        </authorList>
    </citation>
    <scope>NUCLEOTIDE SEQUENCE [LARGE SCALE GENOMIC DNA]</scope>
    <source>
        <strain evidence="1 2">CA13</strain>
    </source>
</reference>
<protein>
    <submittedName>
        <fullName evidence="1">Uncharacterized protein</fullName>
    </submittedName>
</protein>
<dbReference type="AlphaFoldDB" id="A0A5C5YPK7"/>
<organism evidence="1 2">
    <name type="scientific">Novipirellula herctigrandis</name>
    <dbReference type="NCBI Taxonomy" id="2527986"/>
    <lineage>
        <taxon>Bacteria</taxon>
        <taxon>Pseudomonadati</taxon>
        <taxon>Planctomycetota</taxon>
        <taxon>Planctomycetia</taxon>
        <taxon>Pirellulales</taxon>
        <taxon>Pirellulaceae</taxon>
        <taxon>Novipirellula</taxon>
    </lineage>
</organism>
<gene>
    <name evidence="1" type="ORF">CA13_72060</name>
</gene>
<dbReference type="Proteomes" id="UP000315010">
    <property type="component" value="Unassembled WGS sequence"/>
</dbReference>
<evidence type="ECO:0000313" key="2">
    <source>
        <dbReference type="Proteomes" id="UP000315010"/>
    </source>
</evidence>
<keyword evidence="2" id="KW-1185">Reference proteome</keyword>
<sequence>MRGRPRAESCGKDNVFLQSACPWQRFCREEFLYERALSIALADSESDHPVQQTGAYRVVLNQSVFYRG</sequence>